<dbReference type="Gene3D" id="2.40.170.20">
    <property type="entry name" value="TonB-dependent receptor, beta-barrel domain"/>
    <property type="match status" value="1"/>
</dbReference>
<dbReference type="InterPro" id="IPR012910">
    <property type="entry name" value="Plug_dom"/>
</dbReference>
<keyword evidence="2 7" id="KW-0813">Transport</keyword>
<dbReference type="EMBL" id="JAUJEB010000001">
    <property type="protein sequence ID" value="MDN5211242.1"/>
    <property type="molecule type" value="Genomic_DNA"/>
</dbReference>
<dbReference type="SUPFAM" id="SSF49464">
    <property type="entry name" value="Carboxypeptidase regulatory domain-like"/>
    <property type="match status" value="1"/>
</dbReference>
<evidence type="ECO:0000256" key="7">
    <source>
        <dbReference type="PROSITE-ProRule" id="PRU01360"/>
    </source>
</evidence>
<comment type="subcellular location">
    <subcellularLocation>
        <location evidence="1 7">Cell outer membrane</location>
        <topology evidence="1 7">Multi-pass membrane protein</topology>
    </subcellularLocation>
</comment>
<feature type="domain" description="TonB-dependent receptor plug" evidence="8">
    <location>
        <begin position="230"/>
        <end position="333"/>
    </location>
</feature>
<keyword evidence="6 7" id="KW-0998">Cell outer membrane</keyword>
<evidence type="ECO:0000256" key="3">
    <source>
        <dbReference type="ARBA" id="ARBA00022452"/>
    </source>
</evidence>
<evidence type="ECO:0000256" key="6">
    <source>
        <dbReference type="ARBA" id="ARBA00023237"/>
    </source>
</evidence>
<comment type="caution">
    <text evidence="9">The sequence shown here is derived from an EMBL/GenBank/DDBJ whole genome shotgun (WGS) entry which is preliminary data.</text>
</comment>
<dbReference type="PROSITE" id="PS52016">
    <property type="entry name" value="TONB_DEPENDENT_REC_3"/>
    <property type="match status" value="1"/>
</dbReference>
<sequence>MKRRLLAIIIMATKYFIFSLVLQTIFATVILANDVIAQKYYSVREAHLAIQYNGTSIIDALKQIEDRTQFKFTYDIKDINNNIKVNMPYKRYSVADILIHLSNEASLHFQQINNTIDVKKSKRSNSNSKLEVFLVKEISGKVTSADGEPLPGVNVVVKGSPVGTVTDIEGNYHLSVPDDATTLVFSFIGFNVEEVAINGRSTIDITLIQNLTQLAEVIVVAYGTAQKGSFTGSATQINAESLEGRGLTNITSAIEGAPGVQFSPASGQPGDASPIRVRGFGSVNGSSNPLYVVDGFIFSGSLSSINPNDIESITVLKDAASTALYGSKAANGVVLLTTKSGKAGESKFSVNISQGVTARSIDEYDRVSAEQYYPLLWEAYRNSLSISGSTPVDVANQQASDEIFGLLETNPFNVPNDQIVLPDGTLNPAASLLYPDDLDWQDALIRNGSRTNVDFSYQGGTEKMNYYASIGYLDDRGWILNADFQRISGRLNISTQPKDWIKTGFNLSGASSVSNQAADGGSTNFVNPFFSTRRIAPIYPIHEHDPVTGEFILDNDGNKIFDLGANRVGNTNGRHAIQETILNVDRDKIFTLTSRGFVDLYFLRDFKFTFNASLDKRFFNNEEFENPIVGDGAPAGRAGRDATIRTSVSYNQLLNYSKTFGRHNISALVGHESFEYEFNSLEGNRRELIADGNTELINFTSTSNLNSFTDKYSTEGYLARLDYTFSDKYYLSSSFRRDGSSRFDRDVRWGNFWSIGGAWRLDQENFFPKTRWLNVLKLRASYGEVGNDSNLDNEPGLDSNPNNNGISFYANQALFALDNNNASEPGILFSELGSQTLEWESNSQSDVAIEFELFNYRISGSVEYYNRVTDNLLFEVPLPLSAGLDDRFENIGSMFNRGVEVNLSVDIIKNQDFQWNFSVNAATIKNEFTRLPQDEIINGTKKLVVGGSIYSYWLRDWYGVDPSDGAGLYILDDDADVNDASVRTVDGTLVTTNQNNAKRDFVGTAIPDVFGSFTNRLSYKNFRLGFLFTYQVGGETYDTNFAGLMSAGNYGTAYSTEILRRWQNPGDITDVPRLDAAKTAAFGAASDRWLVSSSYIALRQLNLSYDLPASILNSFGVANARVYVNGENLFLSSERDGMDVNQNFNGTTQNRFTPSRVITMGVNVTF</sequence>
<gene>
    <name evidence="9" type="ORF">QQ020_04245</name>
</gene>
<evidence type="ECO:0000256" key="2">
    <source>
        <dbReference type="ARBA" id="ARBA00022448"/>
    </source>
</evidence>
<organism evidence="9 10">
    <name type="scientific">Agaribacillus aureus</name>
    <dbReference type="NCBI Taxonomy" id="3051825"/>
    <lineage>
        <taxon>Bacteria</taxon>
        <taxon>Pseudomonadati</taxon>
        <taxon>Bacteroidota</taxon>
        <taxon>Cytophagia</taxon>
        <taxon>Cytophagales</taxon>
        <taxon>Splendidivirgaceae</taxon>
        <taxon>Agaribacillus</taxon>
    </lineage>
</organism>
<dbReference type="Proteomes" id="UP001172083">
    <property type="component" value="Unassembled WGS sequence"/>
</dbReference>
<keyword evidence="5 7" id="KW-0472">Membrane</keyword>
<dbReference type="NCBIfam" id="TIGR04057">
    <property type="entry name" value="SusC_RagA_signa"/>
    <property type="match status" value="1"/>
</dbReference>
<dbReference type="InterPro" id="IPR036942">
    <property type="entry name" value="Beta-barrel_TonB_sf"/>
</dbReference>
<dbReference type="InterPro" id="IPR023996">
    <property type="entry name" value="TonB-dep_OMP_SusC/RagA"/>
</dbReference>
<evidence type="ECO:0000259" key="8">
    <source>
        <dbReference type="Pfam" id="PF07715"/>
    </source>
</evidence>
<evidence type="ECO:0000313" key="9">
    <source>
        <dbReference type="EMBL" id="MDN5211242.1"/>
    </source>
</evidence>
<evidence type="ECO:0000256" key="5">
    <source>
        <dbReference type="ARBA" id="ARBA00023136"/>
    </source>
</evidence>
<dbReference type="RefSeq" id="WP_346756577.1">
    <property type="nucleotide sequence ID" value="NZ_JAUJEB010000001.1"/>
</dbReference>
<name>A0ABT8L0J0_9BACT</name>
<dbReference type="Pfam" id="PF07715">
    <property type="entry name" value="Plug"/>
    <property type="match status" value="1"/>
</dbReference>
<dbReference type="InterPro" id="IPR039426">
    <property type="entry name" value="TonB-dep_rcpt-like"/>
</dbReference>
<keyword evidence="4 7" id="KW-0812">Transmembrane</keyword>
<dbReference type="InterPro" id="IPR023997">
    <property type="entry name" value="TonB-dep_OMP_SusC/RagA_CS"/>
</dbReference>
<dbReference type="Gene3D" id="2.170.130.10">
    <property type="entry name" value="TonB-dependent receptor, plug domain"/>
    <property type="match status" value="1"/>
</dbReference>
<evidence type="ECO:0000313" key="10">
    <source>
        <dbReference type="Proteomes" id="UP001172083"/>
    </source>
</evidence>
<dbReference type="NCBIfam" id="TIGR04056">
    <property type="entry name" value="OMP_RagA_SusC"/>
    <property type="match status" value="1"/>
</dbReference>
<evidence type="ECO:0000256" key="4">
    <source>
        <dbReference type="ARBA" id="ARBA00022692"/>
    </source>
</evidence>
<keyword evidence="10" id="KW-1185">Reference proteome</keyword>
<protein>
    <submittedName>
        <fullName evidence="9">TonB-dependent receptor</fullName>
    </submittedName>
</protein>
<dbReference type="SUPFAM" id="SSF56935">
    <property type="entry name" value="Porins"/>
    <property type="match status" value="1"/>
</dbReference>
<proteinExistence type="inferred from homology"/>
<reference evidence="9" key="1">
    <citation type="submission" date="2023-06" db="EMBL/GenBank/DDBJ databases">
        <title>Genomic of Agaribacillus aureum.</title>
        <authorList>
            <person name="Wang G."/>
        </authorList>
    </citation>
    <scope>NUCLEOTIDE SEQUENCE</scope>
    <source>
        <strain evidence="9">BMA12</strain>
    </source>
</reference>
<dbReference type="Pfam" id="PF13715">
    <property type="entry name" value="CarbopepD_reg_2"/>
    <property type="match status" value="1"/>
</dbReference>
<keyword evidence="9" id="KW-0675">Receptor</keyword>
<dbReference type="InterPro" id="IPR008969">
    <property type="entry name" value="CarboxyPept-like_regulatory"/>
</dbReference>
<dbReference type="Gene3D" id="2.60.40.1120">
    <property type="entry name" value="Carboxypeptidase-like, regulatory domain"/>
    <property type="match status" value="1"/>
</dbReference>
<accession>A0ABT8L0J0</accession>
<dbReference type="InterPro" id="IPR037066">
    <property type="entry name" value="Plug_dom_sf"/>
</dbReference>
<evidence type="ECO:0000256" key="1">
    <source>
        <dbReference type="ARBA" id="ARBA00004571"/>
    </source>
</evidence>
<keyword evidence="3 7" id="KW-1134">Transmembrane beta strand</keyword>
<comment type="similarity">
    <text evidence="7">Belongs to the TonB-dependent receptor family.</text>
</comment>